<dbReference type="EMBL" id="JADKGY010000008">
    <property type="protein sequence ID" value="MBK9983021.1"/>
    <property type="molecule type" value="Genomic_DNA"/>
</dbReference>
<dbReference type="AlphaFoldDB" id="A0A9D7XQH2"/>
<proteinExistence type="predicted"/>
<feature type="signal peptide" evidence="1">
    <location>
        <begin position="1"/>
        <end position="28"/>
    </location>
</feature>
<dbReference type="Pfam" id="PF13860">
    <property type="entry name" value="FlgD_ig"/>
    <property type="match status" value="1"/>
</dbReference>
<dbReference type="InterPro" id="IPR025965">
    <property type="entry name" value="FlgD/Vpr_Ig-like"/>
</dbReference>
<evidence type="ECO:0000313" key="4">
    <source>
        <dbReference type="Proteomes" id="UP000808337"/>
    </source>
</evidence>
<comment type="caution">
    <text evidence="3">The sequence shown here is derived from an EMBL/GenBank/DDBJ whole genome shotgun (WGS) entry which is preliminary data.</text>
</comment>
<evidence type="ECO:0000259" key="2">
    <source>
        <dbReference type="Pfam" id="PF13860"/>
    </source>
</evidence>
<accession>A0A9D7XQH2</accession>
<feature type="domain" description="FlgD/Vpr Ig-like" evidence="2">
    <location>
        <begin position="82"/>
        <end position="149"/>
    </location>
</feature>
<gene>
    <name evidence="3" type="ORF">IPP15_11460</name>
</gene>
<evidence type="ECO:0000313" key="3">
    <source>
        <dbReference type="EMBL" id="MBK9983021.1"/>
    </source>
</evidence>
<organism evidence="3 4">
    <name type="scientific">Candidatus Opimibacter skivensis</name>
    <dbReference type="NCBI Taxonomy" id="2982028"/>
    <lineage>
        <taxon>Bacteria</taxon>
        <taxon>Pseudomonadati</taxon>
        <taxon>Bacteroidota</taxon>
        <taxon>Saprospiria</taxon>
        <taxon>Saprospirales</taxon>
        <taxon>Saprospiraceae</taxon>
        <taxon>Candidatus Opimibacter</taxon>
    </lineage>
</organism>
<evidence type="ECO:0000256" key="1">
    <source>
        <dbReference type="SAM" id="SignalP"/>
    </source>
</evidence>
<reference evidence="3 4" key="1">
    <citation type="submission" date="2020-10" db="EMBL/GenBank/DDBJ databases">
        <title>Connecting structure to function with the recovery of over 1000 high-quality activated sludge metagenome-assembled genomes encoding full-length rRNA genes using long-read sequencing.</title>
        <authorList>
            <person name="Singleton C.M."/>
            <person name="Petriglieri F."/>
            <person name="Kristensen J.M."/>
            <person name="Kirkegaard R.H."/>
            <person name="Michaelsen T.Y."/>
            <person name="Andersen M.H."/>
            <person name="Karst S.M."/>
            <person name="Dueholm M.S."/>
            <person name="Nielsen P.H."/>
            <person name="Albertsen M."/>
        </authorList>
    </citation>
    <scope>NUCLEOTIDE SEQUENCE [LARGE SCALE GENOMIC DNA]</scope>
    <source>
        <strain evidence="3">Ribe_18-Q3-R11-54_MAXAC.273</strain>
    </source>
</reference>
<name>A0A9D7XQH2_9BACT</name>
<protein>
    <recommendedName>
        <fullName evidence="2">FlgD/Vpr Ig-like domain-containing protein</fullName>
    </recommendedName>
</protein>
<dbReference type="Gene3D" id="2.60.40.4070">
    <property type="match status" value="1"/>
</dbReference>
<sequence length="164" mass="18130">MKLQLSKKLFAFIIAIMMFSVLPGIANAQQSCQNGHCPSGYFCLHGHCVHLPCTCRRPIPFRCGQACGWYADPTHSNDVVSISDDSSADFSLTLTDAQYVSLKIYDITGRLIKTLAKSRLPQGENEIEWDQTDDYGKTVSAGIYILQLDAGPDYSDTIKLSVMN</sequence>
<dbReference type="Proteomes" id="UP000808337">
    <property type="component" value="Unassembled WGS sequence"/>
</dbReference>
<keyword evidence="1" id="KW-0732">Signal</keyword>
<feature type="chain" id="PRO_5039197016" description="FlgD/Vpr Ig-like domain-containing protein" evidence="1">
    <location>
        <begin position="29"/>
        <end position="164"/>
    </location>
</feature>